<dbReference type="RefSeq" id="WP_256765481.1">
    <property type="nucleotide sequence ID" value="NZ_JANIGO010000006.1"/>
</dbReference>
<dbReference type="PANTHER" id="PTHR36152:SF5">
    <property type="entry name" value="PROTEIN HCP1"/>
    <property type="match status" value="1"/>
</dbReference>
<comment type="caution">
    <text evidence="1">The sequence shown here is derived from an EMBL/GenBank/DDBJ whole genome shotgun (WGS) entry which is preliminary data.</text>
</comment>
<accession>A0ABT1WJI2</accession>
<organism evidence="1 2">
    <name type="scientific">Limnobacter humi</name>
    <dbReference type="NCBI Taxonomy" id="1778671"/>
    <lineage>
        <taxon>Bacteria</taxon>
        <taxon>Pseudomonadati</taxon>
        <taxon>Pseudomonadota</taxon>
        <taxon>Betaproteobacteria</taxon>
        <taxon>Burkholderiales</taxon>
        <taxon>Burkholderiaceae</taxon>
        <taxon>Limnobacter</taxon>
    </lineage>
</organism>
<name>A0ABT1WJI2_9BURK</name>
<gene>
    <name evidence="1" type="ORF">NQT62_14635</name>
</gene>
<dbReference type="Proteomes" id="UP001204142">
    <property type="component" value="Unassembled WGS sequence"/>
</dbReference>
<proteinExistence type="predicted"/>
<dbReference type="Gene3D" id="2.30.110.20">
    <property type="entry name" value="Hcp1-like"/>
    <property type="match status" value="1"/>
</dbReference>
<dbReference type="EMBL" id="JANIGO010000006">
    <property type="protein sequence ID" value="MCQ8897675.1"/>
    <property type="molecule type" value="Genomic_DNA"/>
</dbReference>
<evidence type="ECO:0000313" key="2">
    <source>
        <dbReference type="Proteomes" id="UP001204142"/>
    </source>
</evidence>
<dbReference type="Pfam" id="PF05638">
    <property type="entry name" value="T6SS_HCP"/>
    <property type="match status" value="1"/>
</dbReference>
<protein>
    <submittedName>
        <fullName evidence="1">Type VI secretion system tube protein Hcp</fullName>
    </submittedName>
</protein>
<keyword evidence="2" id="KW-1185">Reference proteome</keyword>
<dbReference type="SUPFAM" id="SSF141452">
    <property type="entry name" value="Hcp1-like"/>
    <property type="match status" value="1"/>
</dbReference>
<dbReference type="PANTHER" id="PTHR36152">
    <property type="entry name" value="CYTOPLASMIC PROTEIN-RELATED"/>
    <property type="match status" value="1"/>
</dbReference>
<sequence length="168" mass="18325">MILFSIGAMKADFFLKLSGITGESVDAKFKDHIEILGLNWKISQQTDMQRGAGGAIGRSDVGDVVITKLLDRSSPTLRLLCCQGTCLESATVLKRKSGSIPLEYFKMTLNNVVISEIQLHLGEGGTPDLETIRLSFSEFIEEYIPQNKIGSGGGAVRQGYSVTKRIKL</sequence>
<evidence type="ECO:0000313" key="1">
    <source>
        <dbReference type="EMBL" id="MCQ8897675.1"/>
    </source>
</evidence>
<reference evidence="1 2" key="1">
    <citation type="submission" date="2022-07" db="EMBL/GenBank/DDBJ databases">
        <authorList>
            <person name="Xamxidin M."/>
            <person name="Wu M."/>
        </authorList>
    </citation>
    <scope>NUCLEOTIDE SEQUENCE [LARGE SCALE GENOMIC DNA]</scope>
    <source>
        <strain evidence="1 2">NBRC 111650</strain>
    </source>
</reference>
<dbReference type="InterPro" id="IPR036624">
    <property type="entry name" value="Hcp1-lik_sf"/>
</dbReference>
<dbReference type="InterPro" id="IPR008514">
    <property type="entry name" value="T6SS_Hcp"/>
</dbReference>
<dbReference type="InterPro" id="IPR053165">
    <property type="entry name" value="HSI-I_assembly_Hcp1"/>
</dbReference>